<dbReference type="AlphaFoldDB" id="A0A1M6F2I7"/>
<dbReference type="SUPFAM" id="SSF55469">
    <property type="entry name" value="FMN-dependent nitroreductase-like"/>
    <property type="match status" value="1"/>
</dbReference>
<dbReference type="Gene3D" id="3.40.109.10">
    <property type="entry name" value="NADH Oxidase"/>
    <property type="match status" value="1"/>
</dbReference>
<dbReference type="GO" id="GO:0016491">
    <property type="term" value="F:oxidoreductase activity"/>
    <property type="evidence" value="ECO:0007669"/>
    <property type="project" value="UniProtKB-KW"/>
</dbReference>
<dbReference type="PANTHER" id="PTHR43673">
    <property type="entry name" value="NAD(P)H NITROREDUCTASE YDGI-RELATED"/>
    <property type="match status" value="1"/>
</dbReference>
<proteinExistence type="inferred from homology"/>
<evidence type="ECO:0000313" key="4">
    <source>
        <dbReference type="EMBL" id="SHI91893.1"/>
    </source>
</evidence>
<dbReference type="InterPro" id="IPR029479">
    <property type="entry name" value="Nitroreductase"/>
</dbReference>
<evidence type="ECO:0000259" key="3">
    <source>
        <dbReference type="Pfam" id="PF00881"/>
    </source>
</evidence>
<dbReference type="Pfam" id="PF00881">
    <property type="entry name" value="Nitroreductase"/>
    <property type="match status" value="1"/>
</dbReference>
<dbReference type="RefSeq" id="WP_073167584.1">
    <property type="nucleotide sequence ID" value="NZ_FQZE01000008.1"/>
</dbReference>
<keyword evidence="5" id="KW-1185">Reference proteome</keyword>
<gene>
    <name evidence="4" type="ORF">SAMN05444280_10810</name>
</gene>
<dbReference type="STRING" id="1168035.SAMN05444280_10810"/>
<feature type="domain" description="Nitroreductase" evidence="3">
    <location>
        <begin position="7"/>
        <end position="157"/>
    </location>
</feature>
<dbReference type="InterPro" id="IPR000415">
    <property type="entry name" value="Nitroreductase-like"/>
</dbReference>
<accession>A0A1M6F2I7</accession>
<dbReference type="Proteomes" id="UP000184050">
    <property type="component" value="Unassembled WGS sequence"/>
</dbReference>
<dbReference type="EMBL" id="FQZE01000008">
    <property type="protein sequence ID" value="SHI91893.1"/>
    <property type="molecule type" value="Genomic_DNA"/>
</dbReference>
<reference evidence="4 5" key="1">
    <citation type="submission" date="2016-11" db="EMBL/GenBank/DDBJ databases">
        <authorList>
            <person name="Jaros S."/>
            <person name="Januszkiewicz K."/>
            <person name="Wedrychowicz H."/>
        </authorList>
    </citation>
    <scope>NUCLEOTIDE SEQUENCE [LARGE SCALE GENOMIC DNA]</scope>
    <source>
        <strain evidence="4 5">DSM 27063</strain>
    </source>
</reference>
<sequence>MDFQELIKLRQSVRRYQNKPVEREKIEKLIEAVHLAPSACNSQPWKLIIVDEPELKNQVAKATFNKAISFNKFATEAPVIAVLVMVKAKLIAQIGGGIKNKEYPQYDIGIAAAHFCLQAAELGLGTCMMGWFDEKKIQQLLNIPKKRKIGLLITLGYPPEDYSLRKKIRKPTDEICGFNSY</sequence>
<dbReference type="PANTHER" id="PTHR43673:SF10">
    <property type="entry name" value="NADH DEHYDROGENASE_NAD(P)H NITROREDUCTASE XCC3605-RELATED"/>
    <property type="match status" value="1"/>
</dbReference>
<dbReference type="OrthoDB" id="9809288at2"/>
<evidence type="ECO:0000313" key="5">
    <source>
        <dbReference type="Proteomes" id="UP000184050"/>
    </source>
</evidence>
<evidence type="ECO:0000256" key="2">
    <source>
        <dbReference type="ARBA" id="ARBA00023002"/>
    </source>
</evidence>
<keyword evidence="2" id="KW-0560">Oxidoreductase</keyword>
<comment type="similarity">
    <text evidence="1">Belongs to the nitroreductase family.</text>
</comment>
<protein>
    <submittedName>
        <fullName evidence="4">Nitroreductase</fullName>
    </submittedName>
</protein>
<evidence type="ECO:0000256" key="1">
    <source>
        <dbReference type="ARBA" id="ARBA00007118"/>
    </source>
</evidence>
<name>A0A1M6F2I7_9BACT</name>
<organism evidence="4 5">
    <name type="scientific">Tangfeifania diversioriginum</name>
    <dbReference type="NCBI Taxonomy" id="1168035"/>
    <lineage>
        <taxon>Bacteria</taxon>
        <taxon>Pseudomonadati</taxon>
        <taxon>Bacteroidota</taxon>
        <taxon>Bacteroidia</taxon>
        <taxon>Marinilabiliales</taxon>
        <taxon>Prolixibacteraceae</taxon>
        <taxon>Tangfeifania</taxon>
    </lineage>
</organism>